<sequence>MAFIELKLGIEGQEEVIMQASLPNDAAFTNVGNYPGSYAAALVAATAAHTGIPAHALCQAFGRFLYTRFEEKFPELMQQYGNARSLLDHIERHIHEEVRTIYPDARPPSVTTREEGADYYVTYRSHRPFAHIAFGLIEQCIASYDEDSMIAWCKGSTPSNATFVIRRHPETGGRVMRIT</sequence>
<protein>
    <submittedName>
        <fullName evidence="2">Heme NO-binding domain-containing protein</fullName>
    </submittedName>
</protein>
<proteinExistence type="predicted"/>
<feature type="domain" description="Heme NO-binding" evidence="1">
    <location>
        <begin position="2"/>
        <end position="147"/>
    </location>
</feature>
<dbReference type="InterPro" id="IPR024096">
    <property type="entry name" value="NO_sig/Golgi_transp_ligand-bd"/>
</dbReference>
<reference evidence="2 3" key="1">
    <citation type="submission" date="2022-04" db="EMBL/GenBank/DDBJ databases">
        <title>Identification of a novel bacterium isolated from mangrove sediments.</title>
        <authorList>
            <person name="Pan X."/>
        </authorList>
    </citation>
    <scope>NUCLEOTIDE SEQUENCE [LARGE SCALE GENOMIC DNA]</scope>
    <source>
        <strain evidence="2 3">B2638</strain>
    </source>
</reference>
<dbReference type="InterPro" id="IPR038158">
    <property type="entry name" value="H-NOX_domain_sf"/>
</dbReference>
<gene>
    <name evidence="2" type="ORF">MTR66_18790</name>
</gene>
<accession>A0ABT0BVE2</accession>
<comment type="caution">
    <text evidence="2">The sequence shown here is derived from an EMBL/GenBank/DDBJ whole genome shotgun (WGS) entry which is preliminary data.</text>
</comment>
<organism evidence="2 3">
    <name type="scientific">Novosphingobium beihaiensis</name>
    <dbReference type="NCBI Taxonomy" id="2930389"/>
    <lineage>
        <taxon>Bacteria</taxon>
        <taxon>Pseudomonadati</taxon>
        <taxon>Pseudomonadota</taxon>
        <taxon>Alphaproteobacteria</taxon>
        <taxon>Sphingomonadales</taxon>
        <taxon>Sphingomonadaceae</taxon>
        <taxon>Novosphingobium</taxon>
    </lineage>
</organism>
<dbReference type="Proteomes" id="UP001202281">
    <property type="component" value="Unassembled WGS sequence"/>
</dbReference>
<dbReference type="Pfam" id="PF07700">
    <property type="entry name" value="HNOB"/>
    <property type="match status" value="1"/>
</dbReference>
<dbReference type="Gene3D" id="3.90.1520.10">
    <property type="entry name" value="H-NOX domain"/>
    <property type="match status" value="1"/>
</dbReference>
<evidence type="ECO:0000259" key="1">
    <source>
        <dbReference type="Pfam" id="PF07700"/>
    </source>
</evidence>
<keyword evidence="3" id="KW-1185">Reference proteome</keyword>
<evidence type="ECO:0000313" key="3">
    <source>
        <dbReference type="Proteomes" id="UP001202281"/>
    </source>
</evidence>
<dbReference type="SUPFAM" id="SSF111126">
    <property type="entry name" value="Ligand-binding domain in the NO signalling and Golgi transport"/>
    <property type="match status" value="1"/>
</dbReference>
<dbReference type="EMBL" id="JALHLG010000049">
    <property type="protein sequence ID" value="MCJ2188853.1"/>
    <property type="molecule type" value="Genomic_DNA"/>
</dbReference>
<dbReference type="InterPro" id="IPR011644">
    <property type="entry name" value="Heme_NO-bd"/>
</dbReference>
<evidence type="ECO:0000313" key="2">
    <source>
        <dbReference type="EMBL" id="MCJ2188853.1"/>
    </source>
</evidence>
<name>A0ABT0BVE2_9SPHN</name>